<dbReference type="STRING" id="1230097.A0A423XIW8"/>
<dbReference type="SUPFAM" id="SSF141571">
    <property type="entry name" value="Pentapeptide repeat-like"/>
    <property type="match status" value="1"/>
</dbReference>
<feature type="transmembrane region" description="Helical" evidence="1">
    <location>
        <begin position="114"/>
        <end position="131"/>
    </location>
</feature>
<keyword evidence="1" id="KW-0812">Transmembrane</keyword>
<accession>A0A423XIW8</accession>
<keyword evidence="2" id="KW-0732">Signal</keyword>
<comment type="caution">
    <text evidence="3">The sequence shown here is derived from an EMBL/GenBank/DDBJ whole genome shotgun (WGS) entry which is preliminary data.</text>
</comment>
<keyword evidence="4" id="KW-1185">Reference proteome</keyword>
<evidence type="ECO:0000313" key="4">
    <source>
        <dbReference type="Proteomes" id="UP000285146"/>
    </source>
</evidence>
<feature type="chain" id="PRO_5019195791" evidence="2">
    <location>
        <begin position="16"/>
        <end position="187"/>
    </location>
</feature>
<name>A0A423XIW8_9PEZI</name>
<protein>
    <submittedName>
        <fullName evidence="3">Uncharacterized protein</fullName>
    </submittedName>
</protein>
<dbReference type="EMBL" id="LKEB01000006">
    <property type="protein sequence ID" value="ROW16306.1"/>
    <property type="molecule type" value="Genomic_DNA"/>
</dbReference>
<proteinExistence type="predicted"/>
<evidence type="ECO:0000256" key="2">
    <source>
        <dbReference type="SAM" id="SignalP"/>
    </source>
</evidence>
<dbReference type="AlphaFoldDB" id="A0A423XIW8"/>
<dbReference type="InParanoid" id="A0A423XIW8"/>
<reference evidence="3 4" key="1">
    <citation type="submission" date="2015-09" db="EMBL/GenBank/DDBJ databases">
        <title>Host preference determinants of Valsa canker pathogens revealed by comparative genomics.</title>
        <authorList>
            <person name="Yin Z."/>
            <person name="Huang L."/>
        </authorList>
    </citation>
    <scope>NUCLEOTIDE SEQUENCE [LARGE SCALE GENOMIC DNA]</scope>
    <source>
        <strain evidence="3 4">SXYLt</strain>
    </source>
</reference>
<keyword evidence="1" id="KW-1133">Transmembrane helix</keyword>
<feature type="signal peptide" evidence="2">
    <location>
        <begin position="1"/>
        <end position="15"/>
    </location>
</feature>
<evidence type="ECO:0000313" key="3">
    <source>
        <dbReference type="EMBL" id="ROW16306.1"/>
    </source>
</evidence>
<keyword evidence="1" id="KW-0472">Membrane</keyword>
<organism evidence="3 4">
    <name type="scientific">Cytospora leucostoma</name>
    <dbReference type="NCBI Taxonomy" id="1230097"/>
    <lineage>
        <taxon>Eukaryota</taxon>
        <taxon>Fungi</taxon>
        <taxon>Dikarya</taxon>
        <taxon>Ascomycota</taxon>
        <taxon>Pezizomycotina</taxon>
        <taxon>Sordariomycetes</taxon>
        <taxon>Sordariomycetidae</taxon>
        <taxon>Diaporthales</taxon>
        <taxon>Cytosporaceae</taxon>
        <taxon>Cytospora</taxon>
    </lineage>
</organism>
<gene>
    <name evidence="3" type="ORF">VPNG_01777</name>
</gene>
<evidence type="ECO:0000256" key="1">
    <source>
        <dbReference type="SAM" id="Phobius"/>
    </source>
</evidence>
<sequence>MIATAIFTVVPLILAAVPVAAVPQRLSKDDIFCLDKATETVTVTHTPTVDPLSFTDAHDLQFNEHATTTTTTTETETETETHISTFYVTPTVAPEPIDRGGKHEIGIAYIRRTAFIGLAFIGLPFSGIAYTEIAFVDLAFIGFAFVGSALVGSAYIGITFLGIALWGIALGGYTFTGFAFSRDCDDS</sequence>
<dbReference type="Proteomes" id="UP000285146">
    <property type="component" value="Unassembled WGS sequence"/>
</dbReference>